<sequence length="444" mass="51084">MKSISRKKLTFVLILFLVLLYISLLCYKITTVPNVFVDERTYMQEVQSLVYTGKDLNGLSFPVYFKGLFGNGQSVPYALMAVPFVKTFGFSTLTFRLPMILLNLSNILLVVSYTIKRQNLSLSMLVVFLTSPWIFISSRWVLDCNVAPIFFSMSLVFLALYIDLRKKYLLFLFCLMFAASVYGYIAGWLFLPLFFVAVSAYFYRNKILVLKELALMWVISLVLLFPLILFAFRLLVFKNSSVGHFLFISYPVMKMQRGESLITYHGLSHLFPDMLNNFMVGVSVYLRGSDSLPWNSVPGFGALFPPVLLLSLIGLVSNKSNLSEGLLTYKNIIKVAFFTYIPSLFIVIPTLNHWNFLNIVLVLLAGFGLYELYISLNAKVFTIIFVILIAIFSMFVSQYYFNNNSYFVKEFGNGHKYYKPMSEKETKKLQKDNIEKWVKQPINL</sequence>
<feature type="transmembrane region" description="Helical" evidence="1">
    <location>
        <begin position="169"/>
        <end position="202"/>
    </location>
</feature>
<feature type="transmembrane region" description="Helical" evidence="1">
    <location>
        <begin position="380"/>
        <end position="401"/>
    </location>
</feature>
<keyword evidence="1" id="KW-1133">Transmembrane helix</keyword>
<feature type="transmembrane region" description="Helical" evidence="1">
    <location>
        <begin position="354"/>
        <end position="373"/>
    </location>
</feature>
<accession>A0ABM9N0F4</accession>
<gene>
    <name evidence="2" type="ORF">R54839_PPFHFPJH_01449</name>
</gene>
<feature type="transmembrane region" description="Helical" evidence="1">
    <location>
        <begin position="214"/>
        <end position="236"/>
    </location>
</feature>
<keyword evidence="3" id="KW-1185">Reference proteome</keyword>
<keyword evidence="1" id="KW-0812">Transmembrane</keyword>
<feature type="transmembrane region" description="Helical" evidence="1">
    <location>
        <begin position="95"/>
        <end position="115"/>
    </location>
</feature>
<dbReference type="EMBL" id="CAUZLR010000010">
    <property type="protein sequence ID" value="CAK1252423.1"/>
    <property type="molecule type" value="Genomic_DNA"/>
</dbReference>
<evidence type="ECO:0000313" key="3">
    <source>
        <dbReference type="Proteomes" id="UP001314261"/>
    </source>
</evidence>
<dbReference type="RefSeq" id="WP_338346374.1">
    <property type="nucleotide sequence ID" value="NZ_CAUZLR010000010.1"/>
</dbReference>
<comment type="caution">
    <text evidence="2">The sequence shown here is derived from an EMBL/GenBank/DDBJ whole genome shotgun (WGS) entry which is preliminary data.</text>
</comment>
<feature type="transmembrane region" description="Helical" evidence="1">
    <location>
        <begin position="328"/>
        <end position="348"/>
    </location>
</feature>
<reference evidence="2 3" key="1">
    <citation type="submission" date="2023-10" db="EMBL/GenBank/DDBJ databases">
        <authorList>
            <person name="Botero Cardona J."/>
        </authorList>
    </citation>
    <scope>NUCLEOTIDE SEQUENCE [LARGE SCALE GENOMIC DNA]</scope>
    <source>
        <strain evidence="2 3">R-54839</strain>
    </source>
</reference>
<feature type="transmembrane region" description="Helical" evidence="1">
    <location>
        <begin position="122"/>
        <end position="140"/>
    </location>
</feature>
<name>A0ABM9N0F4_9LACO</name>
<keyword evidence="1" id="KW-0472">Membrane</keyword>
<protein>
    <submittedName>
        <fullName evidence="2">Involved in glycosylation of proteins and lipid IVA (ArnT)</fullName>
    </submittedName>
</protein>
<dbReference type="Proteomes" id="UP001314261">
    <property type="component" value="Unassembled WGS sequence"/>
</dbReference>
<evidence type="ECO:0000313" key="2">
    <source>
        <dbReference type="EMBL" id="CAK1252423.1"/>
    </source>
</evidence>
<organism evidence="2 3">
    <name type="scientific">Fructobacillus fructosus</name>
    <dbReference type="NCBI Taxonomy" id="1631"/>
    <lineage>
        <taxon>Bacteria</taxon>
        <taxon>Bacillati</taxon>
        <taxon>Bacillota</taxon>
        <taxon>Bacilli</taxon>
        <taxon>Lactobacillales</taxon>
        <taxon>Lactobacillaceae</taxon>
        <taxon>Fructobacillus</taxon>
    </lineage>
</organism>
<proteinExistence type="predicted"/>
<feature type="transmembrane region" description="Helical" evidence="1">
    <location>
        <begin position="146"/>
        <end position="162"/>
    </location>
</feature>
<feature type="transmembrane region" description="Helical" evidence="1">
    <location>
        <begin position="297"/>
        <end position="316"/>
    </location>
</feature>
<evidence type="ECO:0000256" key="1">
    <source>
        <dbReference type="SAM" id="Phobius"/>
    </source>
</evidence>